<gene>
    <name evidence="1" type="ORF">VNO77_41900</name>
</gene>
<name>A0AAN9PSW6_CANGL</name>
<evidence type="ECO:0000313" key="2">
    <source>
        <dbReference type="Proteomes" id="UP001367508"/>
    </source>
</evidence>
<accession>A0AAN9PSW6</accession>
<keyword evidence="2" id="KW-1185">Reference proteome</keyword>
<dbReference type="AlphaFoldDB" id="A0AAN9PSW6"/>
<dbReference type="Proteomes" id="UP001367508">
    <property type="component" value="Unassembled WGS sequence"/>
</dbReference>
<dbReference type="EMBL" id="JAYMYQ010000010">
    <property type="protein sequence ID" value="KAK7308298.1"/>
    <property type="molecule type" value="Genomic_DNA"/>
</dbReference>
<proteinExistence type="predicted"/>
<reference evidence="1 2" key="1">
    <citation type="submission" date="2024-01" db="EMBL/GenBank/DDBJ databases">
        <title>The genomes of 5 underutilized Papilionoideae crops provide insights into root nodulation and disease resistanc.</title>
        <authorList>
            <person name="Jiang F."/>
        </authorList>
    </citation>
    <scope>NUCLEOTIDE SEQUENCE [LARGE SCALE GENOMIC DNA]</scope>
    <source>
        <strain evidence="1">LVBAO_FW01</strain>
        <tissue evidence="1">Leaves</tissue>
    </source>
</reference>
<sequence length="97" mass="11131">MCQILPVKFRAIDHEGTQGTSPRVTVQRAFDLLAILRCSLIHFQIRTRSKAELVEGKVYVTHYDDYGLEEEVHINGLFLMHKTRASTKEEEASKSQL</sequence>
<organism evidence="1 2">
    <name type="scientific">Canavalia gladiata</name>
    <name type="common">Sword bean</name>
    <name type="synonym">Dolichos gladiatus</name>
    <dbReference type="NCBI Taxonomy" id="3824"/>
    <lineage>
        <taxon>Eukaryota</taxon>
        <taxon>Viridiplantae</taxon>
        <taxon>Streptophyta</taxon>
        <taxon>Embryophyta</taxon>
        <taxon>Tracheophyta</taxon>
        <taxon>Spermatophyta</taxon>
        <taxon>Magnoliopsida</taxon>
        <taxon>eudicotyledons</taxon>
        <taxon>Gunneridae</taxon>
        <taxon>Pentapetalae</taxon>
        <taxon>rosids</taxon>
        <taxon>fabids</taxon>
        <taxon>Fabales</taxon>
        <taxon>Fabaceae</taxon>
        <taxon>Papilionoideae</taxon>
        <taxon>50 kb inversion clade</taxon>
        <taxon>NPAAA clade</taxon>
        <taxon>indigoferoid/millettioid clade</taxon>
        <taxon>Phaseoleae</taxon>
        <taxon>Canavalia</taxon>
    </lineage>
</organism>
<comment type="caution">
    <text evidence="1">The sequence shown here is derived from an EMBL/GenBank/DDBJ whole genome shotgun (WGS) entry which is preliminary data.</text>
</comment>
<evidence type="ECO:0000313" key="1">
    <source>
        <dbReference type="EMBL" id="KAK7308298.1"/>
    </source>
</evidence>
<protein>
    <submittedName>
        <fullName evidence="1">Uncharacterized protein</fullName>
    </submittedName>
</protein>